<dbReference type="GO" id="GO:0008233">
    <property type="term" value="F:peptidase activity"/>
    <property type="evidence" value="ECO:0007669"/>
    <property type="project" value="UniProtKB-KW"/>
</dbReference>
<accession>A0AA38CJ46</accession>
<dbReference type="GO" id="GO:0015074">
    <property type="term" value="P:DNA integration"/>
    <property type="evidence" value="ECO:0007669"/>
    <property type="project" value="InterPro"/>
</dbReference>
<evidence type="ECO:0000256" key="3">
    <source>
        <dbReference type="SAM" id="MobiDB-lite"/>
    </source>
</evidence>
<dbReference type="GO" id="GO:0015979">
    <property type="term" value="P:photosynthesis"/>
    <property type="evidence" value="ECO:0007669"/>
    <property type="project" value="InterPro"/>
</dbReference>
<keyword evidence="1" id="KW-0645">Protease</keyword>
<feature type="compositionally biased region" description="Basic and acidic residues" evidence="3">
    <location>
        <begin position="171"/>
        <end position="180"/>
    </location>
</feature>
<sequence>MQMEDYLYQKDLHVPLAGKSKKPTTMSDEDWEFLDRKVLGAIHLCLASLVAFNISQEKTTEGLMSALGKLYEKPSASNKIFLMKKLFNMKMSENGSVANHLNEFNMVVSMLNSVKIDFDDEVRDLLILCSLPDSWDNLVMDSTRDSSTSGNALMVERRGRQKNRGKGNRGKSNDHGRSKSKSKLECWHCGKVGHAKKDCWALRDKKNKEETKEVNLVAGDVFQDALILSLDNIVESWVLDSGASFHATPHRHYFTDFVQGDFGHVYLGDDEPCNIVGKGCVQVTKGALVVARGKKNGTLYLTSGVDYCNLVVADGDATLWHQRLSHMSHKGMQIIKDRLPRLKELDLDFCEDCVYGKQKRVRFLKVGPTRKEGKLELVHTDVWGQLRWKALVENETGLKLKCLRSDNGGEYCSNEFIDYCSVNGIRRQRMVPNTPQENGVSERMNRTIMECARCMRLHAGLPLMFWVEVVSTTIYLINRGPSMALDGGIPEEAWSGKKIDYSFLRVFGCEGKDSAAGGGNDTSAIGKGLGTFSSFVGYETMTLTTQMPYGRSVFLQREFECFEARKEASYVLFTNPQQSVVFLLSRVVAKLTFSVAEAEGDYELYKDETDKFSLLVPQDWIKGKGKADGQRMVTAFFPENDEVSNVNVIITGLGADYTRMESFGPVDAFAETLVNSLDRSWKRPPGQAAKLLNAKSKN</sequence>
<dbReference type="InterPro" id="IPR001584">
    <property type="entry name" value="Integrase_cat-core"/>
</dbReference>
<dbReference type="Pfam" id="PF01789">
    <property type="entry name" value="PsbP"/>
    <property type="match status" value="1"/>
</dbReference>
<keyword evidence="7" id="KW-1185">Reference proteome</keyword>
<reference evidence="6 7" key="1">
    <citation type="journal article" date="2021" name="Nat. Plants">
        <title>The Taxus genome provides insights into paclitaxel biosynthesis.</title>
        <authorList>
            <person name="Xiong X."/>
            <person name="Gou J."/>
            <person name="Liao Q."/>
            <person name="Li Y."/>
            <person name="Zhou Q."/>
            <person name="Bi G."/>
            <person name="Li C."/>
            <person name="Du R."/>
            <person name="Wang X."/>
            <person name="Sun T."/>
            <person name="Guo L."/>
            <person name="Liang H."/>
            <person name="Lu P."/>
            <person name="Wu Y."/>
            <person name="Zhang Z."/>
            <person name="Ro D.K."/>
            <person name="Shang Y."/>
            <person name="Huang S."/>
            <person name="Yan J."/>
        </authorList>
    </citation>
    <scope>NUCLEOTIDE SEQUENCE [LARGE SCALE GENOMIC DNA]</scope>
    <source>
        <strain evidence="6">Ta-2019</strain>
    </source>
</reference>
<comment type="caution">
    <text evidence="6">The sequence shown here is derived from an EMBL/GenBank/DDBJ whole genome shotgun (WGS) entry which is preliminary data.</text>
</comment>
<dbReference type="InterPro" id="IPR016123">
    <property type="entry name" value="Mog1/PsbP_a/b/a-sand"/>
</dbReference>
<evidence type="ECO:0000256" key="1">
    <source>
        <dbReference type="ARBA" id="ARBA00022670"/>
    </source>
</evidence>
<evidence type="ECO:0000313" key="7">
    <source>
        <dbReference type="Proteomes" id="UP000824469"/>
    </source>
</evidence>
<evidence type="ECO:0008006" key="8">
    <source>
        <dbReference type="Google" id="ProtNLM"/>
    </source>
</evidence>
<proteinExistence type="predicted"/>
<dbReference type="GO" id="GO:0019898">
    <property type="term" value="C:extrinsic component of membrane"/>
    <property type="evidence" value="ECO:0007669"/>
    <property type="project" value="InterPro"/>
</dbReference>
<dbReference type="AlphaFoldDB" id="A0AA38CJ46"/>
<organism evidence="6 7">
    <name type="scientific">Taxus chinensis</name>
    <name type="common">Chinese yew</name>
    <name type="synonym">Taxus wallichiana var. chinensis</name>
    <dbReference type="NCBI Taxonomy" id="29808"/>
    <lineage>
        <taxon>Eukaryota</taxon>
        <taxon>Viridiplantae</taxon>
        <taxon>Streptophyta</taxon>
        <taxon>Embryophyta</taxon>
        <taxon>Tracheophyta</taxon>
        <taxon>Spermatophyta</taxon>
        <taxon>Pinopsida</taxon>
        <taxon>Pinidae</taxon>
        <taxon>Conifers II</taxon>
        <taxon>Cupressales</taxon>
        <taxon>Taxaceae</taxon>
        <taxon>Taxus</taxon>
    </lineage>
</organism>
<dbReference type="InterPro" id="IPR036397">
    <property type="entry name" value="RNaseH_sf"/>
</dbReference>
<dbReference type="PANTHER" id="PTHR42648:SF28">
    <property type="entry name" value="TRANSPOSON-ENCODED PROTEIN WITH RIBONUCLEASE H-LIKE AND RETROVIRUS ZINC FINGER-LIKE DOMAINS"/>
    <property type="match status" value="1"/>
</dbReference>
<dbReference type="OMA" id="FECFEAR"/>
<dbReference type="Pfam" id="PF22936">
    <property type="entry name" value="Pol_BBD"/>
    <property type="match status" value="1"/>
</dbReference>
<dbReference type="SUPFAM" id="SSF57756">
    <property type="entry name" value="Retrovirus zinc finger-like domains"/>
    <property type="match status" value="1"/>
</dbReference>
<dbReference type="Pfam" id="PF13976">
    <property type="entry name" value="gag_pre-integrs"/>
    <property type="match status" value="1"/>
</dbReference>
<dbReference type="SUPFAM" id="SSF53098">
    <property type="entry name" value="Ribonuclease H-like"/>
    <property type="match status" value="1"/>
</dbReference>
<feature type="domain" description="Integrase catalytic" evidence="5">
    <location>
        <begin position="403"/>
        <end position="498"/>
    </location>
</feature>
<dbReference type="Gene3D" id="3.30.420.10">
    <property type="entry name" value="Ribonuclease H-like superfamily/Ribonuclease H"/>
    <property type="match status" value="1"/>
</dbReference>
<keyword evidence="2" id="KW-0479">Metal-binding</keyword>
<dbReference type="InterPro" id="IPR012337">
    <property type="entry name" value="RNaseH-like_sf"/>
</dbReference>
<name>A0AA38CJ46_TAXCH</name>
<dbReference type="Proteomes" id="UP000824469">
    <property type="component" value="Unassembled WGS sequence"/>
</dbReference>
<evidence type="ECO:0000256" key="2">
    <source>
        <dbReference type="PROSITE-ProRule" id="PRU00047"/>
    </source>
</evidence>
<dbReference type="InterPro" id="IPR054722">
    <property type="entry name" value="PolX-like_BBD"/>
</dbReference>
<dbReference type="InterPro" id="IPR036875">
    <property type="entry name" value="Znf_CCHC_sf"/>
</dbReference>
<feature type="non-terminal residue" evidence="6">
    <location>
        <position position="698"/>
    </location>
</feature>
<keyword evidence="1" id="KW-0378">Hydrolase</keyword>
<dbReference type="PROSITE" id="PS50994">
    <property type="entry name" value="INTEGRASE"/>
    <property type="match status" value="1"/>
</dbReference>
<protein>
    <recommendedName>
        <fullName evidence="8">CCHC-type domain-containing protein</fullName>
    </recommendedName>
</protein>
<dbReference type="Pfam" id="PF14223">
    <property type="entry name" value="Retrotran_gag_2"/>
    <property type="match status" value="1"/>
</dbReference>
<dbReference type="GO" id="GO:0009654">
    <property type="term" value="C:photosystem II oxygen evolving complex"/>
    <property type="evidence" value="ECO:0007669"/>
    <property type="project" value="InterPro"/>
</dbReference>
<evidence type="ECO:0000259" key="4">
    <source>
        <dbReference type="PROSITE" id="PS50158"/>
    </source>
</evidence>
<evidence type="ECO:0000313" key="6">
    <source>
        <dbReference type="EMBL" id="KAH9302361.1"/>
    </source>
</evidence>
<dbReference type="PANTHER" id="PTHR42648">
    <property type="entry name" value="TRANSPOSASE, PUTATIVE-RELATED"/>
    <property type="match status" value="1"/>
</dbReference>
<dbReference type="InterPro" id="IPR039537">
    <property type="entry name" value="Retrotran_Ty1/copia-like"/>
</dbReference>
<dbReference type="GO" id="GO:0005509">
    <property type="term" value="F:calcium ion binding"/>
    <property type="evidence" value="ECO:0007669"/>
    <property type="project" value="InterPro"/>
</dbReference>
<evidence type="ECO:0000259" key="5">
    <source>
        <dbReference type="PROSITE" id="PS50994"/>
    </source>
</evidence>
<feature type="region of interest" description="Disordered" evidence="3">
    <location>
        <begin position="144"/>
        <end position="180"/>
    </location>
</feature>
<dbReference type="EMBL" id="JAHRHJ020000009">
    <property type="protein sequence ID" value="KAH9302361.1"/>
    <property type="molecule type" value="Genomic_DNA"/>
</dbReference>
<keyword evidence="2" id="KW-0863">Zinc-finger</keyword>
<dbReference type="InterPro" id="IPR002683">
    <property type="entry name" value="PsbP_C"/>
</dbReference>
<feature type="compositionally biased region" description="Basic residues" evidence="3">
    <location>
        <begin position="159"/>
        <end position="169"/>
    </location>
</feature>
<dbReference type="Gene3D" id="3.40.1000.10">
    <property type="entry name" value="Mog1/PsbP, alpha/beta/alpha sandwich"/>
    <property type="match status" value="1"/>
</dbReference>
<dbReference type="GO" id="GO:0008270">
    <property type="term" value="F:zinc ion binding"/>
    <property type="evidence" value="ECO:0007669"/>
    <property type="project" value="UniProtKB-KW"/>
</dbReference>
<feature type="domain" description="CCHC-type" evidence="4">
    <location>
        <begin position="186"/>
        <end position="199"/>
    </location>
</feature>
<gene>
    <name evidence="6" type="ORF">KI387_013944</name>
</gene>
<dbReference type="SUPFAM" id="SSF55724">
    <property type="entry name" value="Mog1p/PsbP-like"/>
    <property type="match status" value="1"/>
</dbReference>
<dbReference type="GO" id="GO:0006508">
    <property type="term" value="P:proteolysis"/>
    <property type="evidence" value="ECO:0007669"/>
    <property type="project" value="UniProtKB-KW"/>
</dbReference>
<dbReference type="GO" id="GO:0003676">
    <property type="term" value="F:nucleic acid binding"/>
    <property type="evidence" value="ECO:0007669"/>
    <property type="project" value="InterPro"/>
</dbReference>
<dbReference type="PROSITE" id="PS50158">
    <property type="entry name" value="ZF_CCHC"/>
    <property type="match status" value="1"/>
</dbReference>
<dbReference type="InterPro" id="IPR025724">
    <property type="entry name" value="GAG-pre-integrase_dom"/>
</dbReference>
<keyword evidence="2" id="KW-0862">Zinc</keyword>
<dbReference type="InterPro" id="IPR001878">
    <property type="entry name" value="Znf_CCHC"/>
</dbReference>